<gene>
    <name evidence="2" type="ORF">GCM10007047_06140</name>
</gene>
<keyword evidence="3" id="KW-1185">Reference proteome</keyword>
<dbReference type="GO" id="GO:0016706">
    <property type="term" value="F:2-oxoglutarate-dependent dioxygenase activity"/>
    <property type="evidence" value="ECO:0007669"/>
    <property type="project" value="UniProtKB-ARBA"/>
</dbReference>
<proteinExistence type="predicted"/>
<dbReference type="Pfam" id="PF05721">
    <property type="entry name" value="PhyH"/>
    <property type="match status" value="1"/>
</dbReference>
<organism evidence="2 3">
    <name type="scientific">Cerasicoccus arenae</name>
    <dbReference type="NCBI Taxonomy" id="424488"/>
    <lineage>
        <taxon>Bacteria</taxon>
        <taxon>Pseudomonadati</taxon>
        <taxon>Verrucomicrobiota</taxon>
        <taxon>Opitutia</taxon>
        <taxon>Puniceicoccales</taxon>
        <taxon>Cerasicoccaceae</taxon>
        <taxon>Cerasicoccus</taxon>
    </lineage>
</organism>
<evidence type="ECO:0000256" key="1">
    <source>
        <dbReference type="ARBA" id="ARBA00001954"/>
    </source>
</evidence>
<protein>
    <submittedName>
        <fullName evidence="2">Phytanoyl-CoA dioxygenase</fullName>
    </submittedName>
</protein>
<dbReference type="SUPFAM" id="SSF51197">
    <property type="entry name" value="Clavaminate synthase-like"/>
    <property type="match status" value="1"/>
</dbReference>
<dbReference type="PANTHER" id="PTHR20883">
    <property type="entry name" value="PHYTANOYL-COA DIOXYGENASE DOMAIN CONTAINING 1"/>
    <property type="match status" value="1"/>
</dbReference>
<reference evidence="2" key="2">
    <citation type="submission" date="2020-09" db="EMBL/GenBank/DDBJ databases">
        <authorList>
            <person name="Sun Q."/>
            <person name="Kim S."/>
        </authorList>
    </citation>
    <scope>NUCLEOTIDE SEQUENCE</scope>
    <source>
        <strain evidence="2">KCTC 12870</strain>
    </source>
</reference>
<dbReference type="PANTHER" id="PTHR20883:SF48">
    <property type="entry name" value="ECTOINE DIOXYGENASE"/>
    <property type="match status" value="1"/>
</dbReference>
<dbReference type="EMBL" id="BMXG01000003">
    <property type="protein sequence ID" value="GHB93454.1"/>
    <property type="molecule type" value="Genomic_DNA"/>
</dbReference>
<evidence type="ECO:0000313" key="3">
    <source>
        <dbReference type="Proteomes" id="UP000642829"/>
    </source>
</evidence>
<dbReference type="AlphaFoldDB" id="A0A8J3GBU5"/>
<comment type="cofactor">
    <cofactor evidence="1">
        <name>Fe(2+)</name>
        <dbReference type="ChEBI" id="CHEBI:29033"/>
    </cofactor>
</comment>
<accession>A0A8J3GBU5</accession>
<keyword evidence="2" id="KW-0560">Oxidoreductase</keyword>
<comment type="caution">
    <text evidence="2">The sequence shown here is derived from an EMBL/GenBank/DDBJ whole genome shotgun (WGS) entry which is preliminary data.</text>
</comment>
<reference evidence="2" key="1">
    <citation type="journal article" date="2014" name="Int. J. Syst. Evol. Microbiol.">
        <title>Complete genome sequence of Corynebacterium casei LMG S-19264T (=DSM 44701T), isolated from a smear-ripened cheese.</title>
        <authorList>
            <consortium name="US DOE Joint Genome Institute (JGI-PGF)"/>
            <person name="Walter F."/>
            <person name="Albersmeier A."/>
            <person name="Kalinowski J."/>
            <person name="Ruckert C."/>
        </authorList>
    </citation>
    <scope>NUCLEOTIDE SEQUENCE</scope>
    <source>
        <strain evidence="2">KCTC 12870</strain>
    </source>
</reference>
<dbReference type="GO" id="GO:0005506">
    <property type="term" value="F:iron ion binding"/>
    <property type="evidence" value="ECO:0007669"/>
    <property type="project" value="UniProtKB-ARBA"/>
</dbReference>
<evidence type="ECO:0000313" key="2">
    <source>
        <dbReference type="EMBL" id="GHB93454.1"/>
    </source>
</evidence>
<dbReference type="InterPro" id="IPR008775">
    <property type="entry name" value="Phytyl_CoA_dOase-like"/>
</dbReference>
<dbReference type="Proteomes" id="UP000642829">
    <property type="component" value="Unassembled WGS sequence"/>
</dbReference>
<dbReference type="Gene3D" id="2.60.120.620">
    <property type="entry name" value="q2cbj1_9rhob like domain"/>
    <property type="match status" value="1"/>
</dbReference>
<keyword evidence="2" id="KW-0223">Dioxygenase</keyword>
<sequence>MITATESKANDLMTEAHIRQYWEEGYTIVKGVFNEAELNQMRTACDHWKFMGDLLGRTWRKQNTVIWVDEDQDVGTTVRGMQWPSYHDAVMDKYRTDPRMLMLIEPLIGNNIKQIINQVHWKRPGSRTSWPLHRDVRSRQPSSDFFDLYESWVQTGIGIDPHMKDNGAMQLVPGSHKDIPHDPDDKSSWQATQYANDNRIKDMVLEPGDVGLWSAYTVHGGGFNTTKYLDRRLYINGFVKAEKCKRGEWAWKDGRTVHLYGEPALIQFDEVDEIRHAFYAAELNRKELIRD</sequence>
<name>A0A8J3GBU5_9BACT</name>
<dbReference type="RefSeq" id="WP_189511747.1">
    <property type="nucleotide sequence ID" value="NZ_BMXG01000003.1"/>
</dbReference>